<comment type="caution">
    <text evidence="1">The sequence shown here is derived from an EMBL/GenBank/DDBJ whole genome shotgun (WGS) entry which is preliminary data.</text>
</comment>
<evidence type="ECO:0000313" key="2">
    <source>
        <dbReference type="Proteomes" id="UP000749559"/>
    </source>
</evidence>
<name>A0A8J1XS25_OWEFU</name>
<gene>
    <name evidence="1" type="ORF">OFUS_LOCUS15260</name>
</gene>
<proteinExistence type="predicted"/>
<keyword evidence="2" id="KW-1185">Reference proteome</keyword>
<dbReference type="EMBL" id="CAIIXF020000007">
    <property type="protein sequence ID" value="CAH1789991.1"/>
    <property type="molecule type" value="Genomic_DNA"/>
</dbReference>
<protein>
    <submittedName>
        <fullName evidence="1">Uncharacterized protein</fullName>
    </submittedName>
</protein>
<evidence type="ECO:0000313" key="1">
    <source>
        <dbReference type="EMBL" id="CAH1789991.1"/>
    </source>
</evidence>
<dbReference type="Proteomes" id="UP000749559">
    <property type="component" value="Unassembled WGS sequence"/>
</dbReference>
<sequence>MDVTQINVSDVRRQPTVTFLEQRKENSGFLTQTTGEQNSLVTVLDTSRSNSGSHPTITLNNSTHIENTKASPGILSERTFVDDGVVISRLIEPNVTNIKLPEPRIINTDIPSTRISKSLVSTGTIKDGVGPFFPPIKSTFKKNEQGQLKSNIYLNKVNKSLRKGSIKRWFQGGDFWVEDEFPQIIKGRSRIAQASIGVNTSDTLHRNSTNSKQVTFRQDGGQMIHQKSRKMQERQYNGGHLFVNGYSNRKGGNRWIDEKRYRRSRKRAIIAFVIGVILILLVAVVAIIAIVVTQNER</sequence>
<reference evidence="1" key="1">
    <citation type="submission" date="2022-03" db="EMBL/GenBank/DDBJ databases">
        <authorList>
            <person name="Martin C."/>
        </authorList>
    </citation>
    <scope>NUCLEOTIDE SEQUENCE</scope>
</reference>
<dbReference type="AlphaFoldDB" id="A0A8J1XS25"/>
<accession>A0A8J1XS25</accession>
<organism evidence="1 2">
    <name type="scientific">Owenia fusiformis</name>
    <name type="common">Polychaete worm</name>
    <dbReference type="NCBI Taxonomy" id="6347"/>
    <lineage>
        <taxon>Eukaryota</taxon>
        <taxon>Metazoa</taxon>
        <taxon>Spiralia</taxon>
        <taxon>Lophotrochozoa</taxon>
        <taxon>Annelida</taxon>
        <taxon>Polychaeta</taxon>
        <taxon>Sedentaria</taxon>
        <taxon>Canalipalpata</taxon>
        <taxon>Sabellida</taxon>
        <taxon>Oweniida</taxon>
        <taxon>Oweniidae</taxon>
        <taxon>Owenia</taxon>
    </lineage>
</organism>